<keyword evidence="4" id="KW-1133">Transmembrane helix</keyword>
<dbReference type="PANTHER" id="PTHR19957:SF38">
    <property type="entry name" value="LD27581P"/>
    <property type="match status" value="1"/>
</dbReference>
<feature type="domain" description="T-SNARE coiled-coil homology" evidence="5">
    <location>
        <begin position="172"/>
        <end position="234"/>
    </location>
</feature>
<dbReference type="GO" id="GO:0006906">
    <property type="term" value="P:vesicle fusion"/>
    <property type="evidence" value="ECO:0007669"/>
    <property type="project" value="TreeGrafter"/>
</dbReference>
<dbReference type="Pfam" id="PF05739">
    <property type="entry name" value="SNARE"/>
    <property type="match status" value="1"/>
</dbReference>
<dbReference type="FunFam" id="1.20.5.110:FF:000035">
    <property type="entry name" value="Syntaxin-22 like"/>
    <property type="match status" value="1"/>
</dbReference>
<dbReference type="GO" id="GO:0000149">
    <property type="term" value="F:SNARE binding"/>
    <property type="evidence" value="ECO:0007669"/>
    <property type="project" value="TreeGrafter"/>
</dbReference>
<organism evidence="6 7">
    <name type="scientific">Papaver somniferum</name>
    <name type="common">Opium poppy</name>
    <dbReference type="NCBI Taxonomy" id="3469"/>
    <lineage>
        <taxon>Eukaryota</taxon>
        <taxon>Viridiplantae</taxon>
        <taxon>Streptophyta</taxon>
        <taxon>Embryophyta</taxon>
        <taxon>Tracheophyta</taxon>
        <taxon>Spermatophyta</taxon>
        <taxon>Magnoliopsida</taxon>
        <taxon>Ranunculales</taxon>
        <taxon>Papaveraceae</taxon>
        <taxon>Papaveroideae</taxon>
        <taxon>Papaver</taxon>
    </lineage>
</organism>
<dbReference type="GO" id="GO:0012505">
    <property type="term" value="C:endomembrane system"/>
    <property type="evidence" value="ECO:0007669"/>
    <property type="project" value="TreeGrafter"/>
</dbReference>
<dbReference type="InterPro" id="IPR006012">
    <property type="entry name" value="Syntaxin/epimorphin_CS"/>
</dbReference>
<dbReference type="EMBL" id="CM010724">
    <property type="protein sequence ID" value="RZC81608.1"/>
    <property type="molecule type" value="Genomic_DNA"/>
</dbReference>
<accession>A0A4Y7LAR9</accession>
<proteinExistence type="inferred from homology"/>
<dbReference type="GO" id="GO:0006886">
    <property type="term" value="P:intracellular protein transport"/>
    <property type="evidence" value="ECO:0007669"/>
    <property type="project" value="InterPro"/>
</dbReference>
<dbReference type="AlphaFoldDB" id="A0A4Y7LAR9"/>
<evidence type="ECO:0000256" key="1">
    <source>
        <dbReference type="ARBA" id="ARBA00009063"/>
    </source>
</evidence>
<dbReference type="OrthoDB" id="364348at2759"/>
<sequence>MAKISSFEDLEAGARTFITPRRSDHHIAGNQDPPPTQAVASGFSQINTKFHRFVNTLIGAPKGTPQLRQKLLSTGSHITQMVKDTSSKLKQASKAASKKIDDAKLSKDFESVPKEFQKAERELQYDPFVPQSSYTSSEHDRNSDRNLDQGTALTGSRRQDFLQLNSEIVLNEAIIEEREQGIQEIQNQIGEVNGISKEVAVLVHDQGHSIDDIGSHVDKSYTATQRAKSQLEKAAKIQKSNSSLMCLLLVIFGIVLLIVIIVVTA</sequence>
<keyword evidence="7" id="KW-1185">Reference proteome</keyword>
<dbReference type="GO" id="GO:0031201">
    <property type="term" value="C:SNARE complex"/>
    <property type="evidence" value="ECO:0007669"/>
    <property type="project" value="TreeGrafter"/>
</dbReference>
<dbReference type="PANTHER" id="PTHR19957">
    <property type="entry name" value="SYNTAXIN"/>
    <property type="match status" value="1"/>
</dbReference>
<protein>
    <recommendedName>
        <fullName evidence="5">t-SNARE coiled-coil homology domain-containing protein</fullName>
    </recommendedName>
</protein>
<dbReference type="CDD" id="cd15840">
    <property type="entry name" value="SNARE_Qa"/>
    <property type="match status" value="1"/>
</dbReference>
<feature type="region of interest" description="Disordered" evidence="3">
    <location>
        <begin position="121"/>
        <end position="151"/>
    </location>
</feature>
<evidence type="ECO:0000256" key="3">
    <source>
        <dbReference type="SAM" id="MobiDB-lite"/>
    </source>
</evidence>
<evidence type="ECO:0000259" key="5">
    <source>
        <dbReference type="PROSITE" id="PS50192"/>
    </source>
</evidence>
<dbReference type="InterPro" id="IPR006011">
    <property type="entry name" value="Syntaxin_N"/>
</dbReference>
<keyword evidence="4" id="KW-0472">Membrane</keyword>
<dbReference type="STRING" id="3469.A0A4Y7LAR9"/>
<dbReference type="GO" id="GO:0048278">
    <property type="term" value="P:vesicle docking"/>
    <property type="evidence" value="ECO:0007669"/>
    <property type="project" value="TreeGrafter"/>
</dbReference>
<dbReference type="SUPFAM" id="SSF47661">
    <property type="entry name" value="t-snare proteins"/>
    <property type="match status" value="1"/>
</dbReference>
<dbReference type="PROSITE" id="PS00914">
    <property type="entry name" value="SYNTAXIN"/>
    <property type="match status" value="1"/>
</dbReference>
<dbReference type="SMART" id="SM00397">
    <property type="entry name" value="t_SNARE"/>
    <property type="match status" value="1"/>
</dbReference>
<dbReference type="GO" id="GO:0005484">
    <property type="term" value="F:SNAP receptor activity"/>
    <property type="evidence" value="ECO:0007669"/>
    <property type="project" value="InterPro"/>
</dbReference>
<evidence type="ECO:0000313" key="6">
    <source>
        <dbReference type="EMBL" id="RZC81608.1"/>
    </source>
</evidence>
<feature type="transmembrane region" description="Helical" evidence="4">
    <location>
        <begin position="243"/>
        <end position="263"/>
    </location>
</feature>
<evidence type="ECO:0000256" key="2">
    <source>
        <dbReference type="ARBA" id="ARBA00022927"/>
    </source>
</evidence>
<keyword evidence="2" id="KW-0653">Protein transport</keyword>
<reference evidence="6 7" key="1">
    <citation type="journal article" date="2018" name="Science">
        <title>The opium poppy genome and morphinan production.</title>
        <authorList>
            <person name="Guo L."/>
            <person name="Winzer T."/>
            <person name="Yang X."/>
            <person name="Li Y."/>
            <person name="Ning Z."/>
            <person name="He Z."/>
            <person name="Teodor R."/>
            <person name="Lu Y."/>
            <person name="Bowser T.A."/>
            <person name="Graham I.A."/>
            <person name="Ye K."/>
        </authorList>
    </citation>
    <scope>NUCLEOTIDE SEQUENCE [LARGE SCALE GENOMIC DNA]</scope>
    <source>
        <strain evidence="7">cv. HN1</strain>
        <tissue evidence="6">Leaves</tissue>
    </source>
</reference>
<evidence type="ECO:0000256" key="4">
    <source>
        <dbReference type="SAM" id="Phobius"/>
    </source>
</evidence>
<dbReference type="InterPro" id="IPR010989">
    <property type="entry name" value="SNARE"/>
</dbReference>
<dbReference type="PROSITE" id="PS50192">
    <property type="entry name" value="T_SNARE"/>
    <property type="match status" value="1"/>
</dbReference>
<dbReference type="InterPro" id="IPR045242">
    <property type="entry name" value="Syntaxin"/>
</dbReference>
<dbReference type="Gene3D" id="1.20.58.70">
    <property type="match status" value="1"/>
</dbReference>
<dbReference type="Gramene" id="RZC81608">
    <property type="protein sequence ID" value="RZC81608"/>
    <property type="gene ID" value="C5167_044184"/>
</dbReference>
<keyword evidence="4" id="KW-0812">Transmembrane</keyword>
<feature type="region of interest" description="Disordered" evidence="3">
    <location>
        <begin position="18"/>
        <end position="37"/>
    </location>
</feature>
<dbReference type="Gene3D" id="1.20.5.110">
    <property type="match status" value="1"/>
</dbReference>
<keyword evidence="2" id="KW-0813">Transport</keyword>
<gene>
    <name evidence="6" type="ORF">C5167_044184</name>
</gene>
<feature type="compositionally biased region" description="Basic and acidic residues" evidence="3">
    <location>
        <begin position="137"/>
        <end position="147"/>
    </location>
</feature>
<name>A0A4Y7LAR9_PAPSO</name>
<evidence type="ECO:0000313" key="7">
    <source>
        <dbReference type="Proteomes" id="UP000316621"/>
    </source>
</evidence>
<dbReference type="Proteomes" id="UP000316621">
    <property type="component" value="Chromosome 10"/>
</dbReference>
<dbReference type="Pfam" id="PF14523">
    <property type="entry name" value="Syntaxin_2"/>
    <property type="match status" value="1"/>
</dbReference>
<comment type="similarity">
    <text evidence="1">Belongs to the syntaxin family.</text>
</comment>
<dbReference type="InterPro" id="IPR000727">
    <property type="entry name" value="T_SNARE_dom"/>
</dbReference>